<dbReference type="InterPro" id="IPR011105">
    <property type="entry name" value="Cell_wall_hydrolase_SleB"/>
</dbReference>
<sequence length="220" mass="23171">MPATRNGQIGAVLALALVGVSGGGCGLFPAQELTTGSIATPATAKVVAAPTAEDKACLERAMYFESNRSDEEGLLAVGTVVMNRLDAPAYPGRICEVVGQKRQFAPGVLTKPVREADRPRIERVANLLLAGHRHPEVGQALHFHTAGLTFGYDNMHYVAKAGGNAFYEKSDREGYLPAPVPHAVVRTAEGSLVPFTAATQAVALTLPADATTRFTSASFR</sequence>
<dbReference type="Gene3D" id="1.10.10.2520">
    <property type="entry name" value="Cell wall hydrolase SleB, domain 1"/>
    <property type="match status" value="1"/>
</dbReference>
<name>A0ABQ4STJ8_9HYPH</name>
<protein>
    <recommendedName>
        <fullName evidence="1">Cell wall hydrolase SleB domain-containing protein</fullName>
    </recommendedName>
</protein>
<comment type="caution">
    <text evidence="2">The sequence shown here is derived from an EMBL/GenBank/DDBJ whole genome shotgun (WGS) entry which is preliminary data.</text>
</comment>
<keyword evidence="3" id="KW-1185">Reference proteome</keyword>
<gene>
    <name evidence="2" type="ORF">AOPFMNJM_1079</name>
</gene>
<dbReference type="PROSITE" id="PS51257">
    <property type="entry name" value="PROKAR_LIPOPROTEIN"/>
    <property type="match status" value="1"/>
</dbReference>
<evidence type="ECO:0000313" key="2">
    <source>
        <dbReference type="EMBL" id="GJE05773.1"/>
    </source>
</evidence>
<dbReference type="InterPro" id="IPR042047">
    <property type="entry name" value="SleB_dom1"/>
</dbReference>
<proteinExistence type="predicted"/>
<reference evidence="2" key="1">
    <citation type="journal article" date="2021" name="Front. Microbiol.">
        <title>Comprehensive Comparative Genomics and Phenotyping of Methylobacterium Species.</title>
        <authorList>
            <person name="Alessa O."/>
            <person name="Ogura Y."/>
            <person name="Fujitani Y."/>
            <person name="Takami H."/>
            <person name="Hayashi T."/>
            <person name="Sahin N."/>
            <person name="Tani A."/>
        </authorList>
    </citation>
    <scope>NUCLEOTIDE SEQUENCE</scope>
    <source>
        <strain evidence="2">LMG 23639</strain>
    </source>
</reference>
<reference evidence="2" key="2">
    <citation type="submission" date="2021-08" db="EMBL/GenBank/DDBJ databases">
        <authorList>
            <person name="Tani A."/>
            <person name="Ola A."/>
            <person name="Ogura Y."/>
            <person name="Katsura K."/>
            <person name="Hayashi T."/>
        </authorList>
    </citation>
    <scope>NUCLEOTIDE SEQUENCE</scope>
    <source>
        <strain evidence="2">LMG 23639</strain>
    </source>
</reference>
<dbReference type="RefSeq" id="WP_238274437.1">
    <property type="nucleotide sequence ID" value="NZ_BPQR01000017.1"/>
</dbReference>
<organism evidence="2 3">
    <name type="scientific">Methylobacterium jeotgali</name>
    <dbReference type="NCBI Taxonomy" id="381630"/>
    <lineage>
        <taxon>Bacteria</taxon>
        <taxon>Pseudomonadati</taxon>
        <taxon>Pseudomonadota</taxon>
        <taxon>Alphaproteobacteria</taxon>
        <taxon>Hyphomicrobiales</taxon>
        <taxon>Methylobacteriaceae</taxon>
        <taxon>Methylobacterium</taxon>
    </lineage>
</organism>
<evidence type="ECO:0000313" key="3">
    <source>
        <dbReference type="Proteomes" id="UP001055102"/>
    </source>
</evidence>
<accession>A0ABQ4STJ8</accession>
<feature type="domain" description="Cell wall hydrolase SleB" evidence="1">
    <location>
        <begin position="70"/>
        <end position="167"/>
    </location>
</feature>
<dbReference type="EMBL" id="BPQR01000017">
    <property type="protein sequence ID" value="GJE05773.1"/>
    <property type="molecule type" value="Genomic_DNA"/>
</dbReference>
<dbReference type="Pfam" id="PF07486">
    <property type="entry name" value="Hydrolase_2"/>
    <property type="match status" value="1"/>
</dbReference>
<dbReference type="Proteomes" id="UP001055102">
    <property type="component" value="Unassembled WGS sequence"/>
</dbReference>
<evidence type="ECO:0000259" key="1">
    <source>
        <dbReference type="Pfam" id="PF07486"/>
    </source>
</evidence>